<protein>
    <submittedName>
        <fullName evidence="1">Uncharacterized protein</fullName>
    </submittedName>
</protein>
<dbReference type="Proteomes" id="UP001286313">
    <property type="component" value="Unassembled WGS sequence"/>
</dbReference>
<sequence length="196" mass="22112">MRRLPPSGTVVCIRWRRLLYQENRRGTELGLLHRRNIGVIGFGLHPNHGSQTVVCADENERDIGVWKVERFWTLEAHPTLNLLAAGHDAGLLVFKLVILNTANKEYYKLNIPSSEDLFSAGQNSVLLKDKKGLSLFDVKLNLKTYPANSRVLGMVEIAKCREAIWSSNLTRVALLSKNAVVICTRHDDNNNNNNQL</sequence>
<evidence type="ECO:0000313" key="2">
    <source>
        <dbReference type="Proteomes" id="UP001286313"/>
    </source>
</evidence>
<comment type="caution">
    <text evidence="1">The sequence shown here is derived from an EMBL/GenBank/DDBJ whole genome shotgun (WGS) entry which is preliminary data.</text>
</comment>
<proteinExistence type="predicted"/>
<organism evidence="1 2">
    <name type="scientific">Petrolisthes cinctipes</name>
    <name type="common">Flat porcelain crab</name>
    <dbReference type="NCBI Taxonomy" id="88211"/>
    <lineage>
        <taxon>Eukaryota</taxon>
        <taxon>Metazoa</taxon>
        <taxon>Ecdysozoa</taxon>
        <taxon>Arthropoda</taxon>
        <taxon>Crustacea</taxon>
        <taxon>Multicrustacea</taxon>
        <taxon>Malacostraca</taxon>
        <taxon>Eumalacostraca</taxon>
        <taxon>Eucarida</taxon>
        <taxon>Decapoda</taxon>
        <taxon>Pleocyemata</taxon>
        <taxon>Anomura</taxon>
        <taxon>Galatheoidea</taxon>
        <taxon>Porcellanidae</taxon>
        <taxon>Petrolisthes</taxon>
    </lineage>
</organism>
<keyword evidence="2" id="KW-1185">Reference proteome</keyword>
<accession>A0AAE1FK37</accession>
<evidence type="ECO:0000313" key="1">
    <source>
        <dbReference type="EMBL" id="KAK3875698.1"/>
    </source>
</evidence>
<dbReference type="EMBL" id="JAWQEG010001929">
    <property type="protein sequence ID" value="KAK3875698.1"/>
    <property type="molecule type" value="Genomic_DNA"/>
</dbReference>
<name>A0AAE1FK37_PETCI</name>
<gene>
    <name evidence="1" type="ORF">Pcinc_019445</name>
</gene>
<reference evidence="1" key="1">
    <citation type="submission" date="2023-10" db="EMBL/GenBank/DDBJ databases">
        <title>Genome assemblies of two species of porcelain crab, Petrolisthes cinctipes and Petrolisthes manimaculis (Anomura: Porcellanidae).</title>
        <authorList>
            <person name="Angst P."/>
        </authorList>
    </citation>
    <scope>NUCLEOTIDE SEQUENCE</scope>
    <source>
        <strain evidence="1">PB745_01</strain>
        <tissue evidence="1">Gill</tissue>
    </source>
</reference>
<dbReference type="AlphaFoldDB" id="A0AAE1FK37"/>